<comment type="caution">
    <text evidence="5">The sequence shown here is derived from an EMBL/GenBank/DDBJ whole genome shotgun (WGS) entry which is preliminary data.</text>
</comment>
<dbReference type="PATRIC" id="fig|396596.7.peg.2745"/>
<feature type="domain" description="JmjC" evidence="4">
    <location>
        <begin position="108"/>
        <end position="240"/>
    </location>
</feature>
<dbReference type="PANTHER" id="PTHR13096">
    <property type="entry name" value="MINA53 MYC INDUCED NUCLEAR ANTIGEN"/>
    <property type="match status" value="1"/>
</dbReference>
<dbReference type="GO" id="GO:0046872">
    <property type="term" value="F:metal ion binding"/>
    <property type="evidence" value="ECO:0007669"/>
    <property type="project" value="UniProtKB-KW"/>
</dbReference>
<evidence type="ECO:0000313" key="5">
    <source>
        <dbReference type="EMBL" id="EDT01781.1"/>
    </source>
</evidence>
<dbReference type="Proteomes" id="UP000005463">
    <property type="component" value="Unassembled WGS sequence"/>
</dbReference>
<evidence type="ECO:0000313" key="6">
    <source>
        <dbReference type="Proteomes" id="UP000005463"/>
    </source>
</evidence>
<sequence length="304" mass="34894">MNRTLFPNFDLNFFIKHVLHIRPHLLGAVMQKDLPDWNAVNALLESGLLDYPRIRISSADMEYARGYCGFIRYNSNPRGGRFATIMPDFLYRALDDGCTIIIDGCQDYFPSVLSLTAEIEHILKCQSWANLYISTQSATSFGCHFDDHDIISVQLSGKKRWHIYKPTYISPNRGDKSFYLDPPTGSPDLLENLPTGSSLYLPSGYWHNVETVSPHSMHITFGLDFPRKLDIVHAIANQLGLNDIFRGAVNFDPDSPDFYIFRENIINAIREINLEECMKNAIEIHKKRRPTFNLPNYQINTKDQ</sequence>
<protein>
    <submittedName>
        <fullName evidence="5">Cupin 4 family protein</fullName>
    </submittedName>
</protein>
<evidence type="ECO:0000259" key="4">
    <source>
        <dbReference type="PROSITE" id="PS51184"/>
    </source>
</evidence>
<gene>
    <name evidence="5" type="ORF">BamIOP4010DRAFT_4704</name>
</gene>
<dbReference type="SUPFAM" id="SSF51197">
    <property type="entry name" value="Clavaminate synthase-like"/>
    <property type="match status" value="1"/>
</dbReference>
<dbReference type="PROSITE" id="PS51184">
    <property type="entry name" value="JMJC"/>
    <property type="match status" value="1"/>
</dbReference>
<keyword evidence="2" id="KW-0479">Metal-binding</keyword>
<organism evidence="5 6">
    <name type="scientific">Burkholderia ambifaria IOP40-10</name>
    <dbReference type="NCBI Taxonomy" id="396596"/>
    <lineage>
        <taxon>Bacteria</taxon>
        <taxon>Pseudomonadati</taxon>
        <taxon>Pseudomonadota</taxon>
        <taxon>Betaproteobacteria</taxon>
        <taxon>Burkholderiales</taxon>
        <taxon>Burkholderiaceae</taxon>
        <taxon>Burkholderia</taxon>
        <taxon>Burkholderia cepacia complex</taxon>
    </lineage>
</organism>
<name>B1FKZ3_9BURK</name>
<dbReference type="EMBL" id="ABLC01000157">
    <property type="protein sequence ID" value="EDT01781.1"/>
    <property type="molecule type" value="Genomic_DNA"/>
</dbReference>
<comment type="cofactor">
    <cofactor evidence="1">
        <name>Fe(2+)</name>
        <dbReference type="ChEBI" id="CHEBI:29033"/>
    </cofactor>
</comment>
<dbReference type="Gene3D" id="2.60.120.650">
    <property type="entry name" value="Cupin"/>
    <property type="match status" value="1"/>
</dbReference>
<dbReference type="Pfam" id="PF08007">
    <property type="entry name" value="JmjC_2"/>
    <property type="match status" value="1"/>
</dbReference>
<reference evidence="5 6" key="1">
    <citation type="submission" date="2008-03" db="EMBL/GenBank/DDBJ databases">
        <title>Sequencing of the draft genome and assembly of Burkholderia ambifaria IOP40-10.</title>
        <authorList>
            <consortium name="US DOE Joint Genome Institute (JGI-PGF)"/>
            <person name="Copeland A."/>
            <person name="Lucas S."/>
            <person name="Lapidus A."/>
            <person name="Glavina del Rio T."/>
            <person name="Dalin E."/>
            <person name="Tice H."/>
            <person name="Bruce D."/>
            <person name="Goodwin L."/>
            <person name="Pitluck S."/>
            <person name="Larimer F."/>
            <person name="Land M.L."/>
            <person name="Hauser L."/>
            <person name="Tiedje J."/>
            <person name="Richardson P."/>
        </authorList>
    </citation>
    <scope>NUCLEOTIDE SEQUENCE [LARGE SCALE GENOMIC DNA]</scope>
    <source>
        <strain evidence="5 6">IOP40-10</strain>
    </source>
</reference>
<accession>B1FKZ3</accession>
<dbReference type="RefSeq" id="WP_006753856.1">
    <property type="nucleotide sequence ID" value="NZ_ABLC01000157.1"/>
</dbReference>
<dbReference type="AlphaFoldDB" id="B1FKZ3"/>
<proteinExistence type="predicted"/>
<keyword evidence="3" id="KW-0408">Iron</keyword>
<evidence type="ECO:0000256" key="2">
    <source>
        <dbReference type="ARBA" id="ARBA00022723"/>
    </source>
</evidence>
<dbReference type="InterPro" id="IPR039994">
    <property type="entry name" value="NO66-like"/>
</dbReference>
<dbReference type="PANTHER" id="PTHR13096:SF8">
    <property type="entry name" value="RIBOSOMAL OXYGENASE 1"/>
    <property type="match status" value="1"/>
</dbReference>
<evidence type="ECO:0000256" key="1">
    <source>
        <dbReference type="ARBA" id="ARBA00001954"/>
    </source>
</evidence>
<dbReference type="InterPro" id="IPR003347">
    <property type="entry name" value="JmjC_dom"/>
</dbReference>
<evidence type="ECO:0000256" key="3">
    <source>
        <dbReference type="ARBA" id="ARBA00023004"/>
    </source>
</evidence>